<evidence type="ECO:0000256" key="1">
    <source>
        <dbReference type="ARBA" id="ARBA00004123"/>
    </source>
</evidence>
<reference evidence="7" key="1">
    <citation type="submission" date="2023-09" db="UniProtKB">
        <authorList>
            <consortium name="Ensembl"/>
        </authorList>
    </citation>
    <scope>IDENTIFICATION</scope>
</reference>
<dbReference type="GO" id="GO:0005634">
    <property type="term" value="C:nucleus"/>
    <property type="evidence" value="ECO:0007669"/>
    <property type="project" value="UniProtKB-SubCell"/>
</dbReference>
<evidence type="ECO:0000256" key="5">
    <source>
        <dbReference type="SAM" id="MobiDB-lite"/>
    </source>
</evidence>
<feature type="compositionally biased region" description="Basic and acidic residues" evidence="5">
    <location>
        <begin position="257"/>
        <end position="277"/>
    </location>
</feature>
<feature type="compositionally biased region" description="Basic and acidic residues" evidence="5">
    <location>
        <begin position="208"/>
        <end position="232"/>
    </location>
</feature>
<accession>A0A8C0E505</accession>
<dbReference type="CDD" id="cd12382">
    <property type="entry name" value="RRM_RBMX_like"/>
    <property type="match status" value="1"/>
</dbReference>
<name>A0A8C0E505_BALMU</name>
<dbReference type="InterPro" id="IPR012677">
    <property type="entry name" value="Nucleotide-bd_a/b_plait_sf"/>
</dbReference>
<dbReference type="Pfam" id="PF08081">
    <property type="entry name" value="RBM1CTR"/>
    <property type="match status" value="1"/>
</dbReference>
<dbReference type="InterPro" id="IPR050441">
    <property type="entry name" value="RBM"/>
</dbReference>
<evidence type="ECO:0000256" key="2">
    <source>
        <dbReference type="ARBA" id="ARBA00022884"/>
    </source>
</evidence>
<keyword evidence="2 4" id="KW-0694">RNA-binding</keyword>
<dbReference type="FunFam" id="3.30.70.330:FF:000119">
    <property type="entry name" value="RNA-binding motif protein, X chromosome"/>
    <property type="match status" value="1"/>
</dbReference>
<keyword evidence="3" id="KW-0539">Nucleus</keyword>
<dbReference type="Gene3D" id="3.30.70.330">
    <property type="match status" value="1"/>
</dbReference>
<feature type="region of interest" description="Disordered" evidence="5">
    <location>
        <begin position="252"/>
        <end position="289"/>
    </location>
</feature>
<dbReference type="InterPro" id="IPR035979">
    <property type="entry name" value="RBD_domain_sf"/>
</dbReference>
<organism evidence="7">
    <name type="scientific">Balaenoptera musculus</name>
    <name type="common">Blue whale</name>
    <dbReference type="NCBI Taxonomy" id="9771"/>
    <lineage>
        <taxon>Eukaryota</taxon>
        <taxon>Metazoa</taxon>
        <taxon>Chordata</taxon>
        <taxon>Craniata</taxon>
        <taxon>Vertebrata</taxon>
        <taxon>Euteleostomi</taxon>
        <taxon>Mammalia</taxon>
        <taxon>Eutheria</taxon>
        <taxon>Laurasiatheria</taxon>
        <taxon>Artiodactyla</taxon>
        <taxon>Whippomorpha</taxon>
        <taxon>Cetacea</taxon>
        <taxon>Mysticeti</taxon>
        <taxon>Balaenopteridae</taxon>
        <taxon>Balaenoptera</taxon>
    </lineage>
</organism>
<evidence type="ECO:0000313" key="7">
    <source>
        <dbReference type="Ensembl" id="ENSBMSP00010030219.1"/>
    </source>
</evidence>
<dbReference type="PANTHER" id="PTHR48034">
    <property type="entry name" value="TRANSFORMER-2 SEX-DETERMINING PROTEIN-RELATED"/>
    <property type="match status" value="1"/>
</dbReference>
<feature type="domain" description="RRM" evidence="6">
    <location>
        <begin position="8"/>
        <end position="86"/>
    </location>
</feature>
<feature type="region of interest" description="Disordered" evidence="5">
    <location>
        <begin position="85"/>
        <end position="236"/>
    </location>
</feature>
<evidence type="ECO:0000256" key="3">
    <source>
        <dbReference type="ARBA" id="ARBA00023242"/>
    </source>
</evidence>
<dbReference type="SMART" id="SM00360">
    <property type="entry name" value="RRM"/>
    <property type="match status" value="1"/>
</dbReference>
<sequence length="383" mass="42190">MAEAHQPGKLFIGGLHADTRENSLEVVFGKYGRITEVILMKVRETNKSRGFAFITFENPADAKEAAKYMNGKSLDGKAIRVEQAKKPSFESGGKQRPQPPARNRGRLRNTRNPRYGREGNGRARERPSRGGHLGGGGHTPSLKASSSRGPSPVKRGPSSRSGGPPPKRSAQRRSSSRMGRQESCGRKNNGGSPRREPVPFRRVGYMSPRDDGYATKDSYSSRDHPSSRDIRDYAPAPDSSRVYAYRYYGHSSSWNDHLSRGHSDRDGYGGSRDRDYSEYPSGSSHRGSYESYAVSYGAPAAQWAPVTYGGSSCYDYSNTIDGYRGGLEGYSSSQSNTYSSRHEPGRKEQPGFSPSVNKGYLAPCESYSSNAGSQYEREGQRRC</sequence>
<dbReference type="Ensembl" id="ENSBMST00010033251.1">
    <property type="protein sequence ID" value="ENSBMSP00010030219.1"/>
    <property type="gene ID" value="ENSBMSG00010021851.1"/>
</dbReference>
<dbReference type="GeneTree" id="ENSGT00940000153425"/>
<feature type="compositionally biased region" description="Basic and acidic residues" evidence="5">
    <location>
        <begin position="115"/>
        <end position="128"/>
    </location>
</feature>
<dbReference type="InterPro" id="IPR000504">
    <property type="entry name" value="RRM_dom"/>
</dbReference>
<dbReference type="GO" id="GO:0003723">
    <property type="term" value="F:RNA binding"/>
    <property type="evidence" value="ECO:0007669"/>
    <property type="project" value="UniProtKB-UniRule"/>
</dbReference>
<evidence type="ECO:0000256" key="4">
    <source>
        <dbReference type="PROSITE-ProRule" id="PRU00176"/>
    </source>
</evidence>
<dbReference type="PROSITE" id="PS50102">
    <property type="entry name" value="RRM"/>
    <property type="match status" value="1"/>
</dbReference>
<dbReference type="SUPFAM" id="SSF54928">
    <property type="entry name" value="RNA-binding domain, RBD"/>
    <property type="match status" value="1"/>
</dbReference>
<evidence type="ECO:0000259" key="6">
    <source>
        <dbReference type="PROSITE" id="PS50102"/>
    </source>
</evidence>
<feature type="region of interest" description="Disordered" evidence="5">
    <location>
        <begin position="324"/>
        <end position="358"/>
    </location>
</feature>
<feature type="compositionally biased region" description="Low complexity" evidence="5">
    <location>
        <begin position="145"/>
        <end position="162"/>
    </location>
</feature>
<dbReference type="Pfam" id="PF00076">
    <property type="entry name" value="RRM_1"/>
    <property type="match status" value="1"/>
</dbReference>
<dbReference type="InterPro" id="IPR012604">
    <property type="entry name" value="RBM1CTR"/>
</dbReference>
<feature type="compositionally biased region" description="Basic and acidic residues" evidence="5">
    <location>
        <begin position="340"/>
        <end position="349"/>
    </location>
</feature>
<dbReference type="AlphaFoldDB" id="A0A8C0E505"/>
<proteinExistence type="predicted"/>
<comment type="subcellular location">
    <subcellularLocation>
        <location evidence="1">Nucleus</location>
    </subcellularLocation>
</comment>
<protein>
    <recommendedName>
        <fullName evidence="6">RRM domain-containing protein</fullName>
    </recommendedName>
</protein>